<sequence length="588" mass="63526">MNEASRIADHAARLVEIGDIDAALVVAAAGLAFISNSLRRNLNVNNNITQAQAQLLYVRGQCLRIRAISHVPGGLATTHTDLLSATLSSTSSYNNNASQQLSTATTKAAVTTNSNAAAAATAARPALDAFTAALRLVPNSQVYAEAAADAAIACNSPKQALYFLSSVNSKNGFGTAPTATNSSNGRGGTSLRACILMAKAYKALNMPAKFKDCLWNIVRIEPLALDSLKSLINLGESLDAIVPYIPEIHRPWVVPLLAAHEASLECNFKDAKKIAHCHVKEGNNIMANYAFEQASPLIRKLDPQNTKYMDQYARVLQTQGTLFQLNRLATDMVAVSENHPETWLVMARYCETKGSLDRAMQLTEKALKLNSRHMESYLLKGALQLALHLPQEAISSFKIAHEMSPSLESYRGLMEAYVACKRTKEALSVAKESLKKMPENARAIVLVGCVLSNMPERRAQAQATFKKALSLDPKCTEALYALASSLVNESKYQAAADLLQSNLIHINNHIAHTRLGDIYAVLKNFDAAMEHYNIALKIDAGYGAAKIGFERVEKMIGRMEDMDDDGTGGGGGENGAADDLDAEGGRNF</sequence>
<dbReference type="GO" id="GO:0005680">
    <property type="term" value="C:anaphase-promoting complex"/>
    <property type="evidence" value="ECO:0007669"/>
    <property type="project" value="TreeGrafter"/>
</dbReference>
<dbReference type="Gene3D" id="1.25.40.10">
    <property type="entry name" value="Tetratricopeptide repeat domain"/>
    <property type="match status" value="1"/>
</dbReference>
<dbReference type="PROSITE" id="PS50005">
    <property type="entry name" value="TPR"/>
    <property type="match status" value="1"/>
</dbReference>
<comment type="caution">
    <text evidence="4">The sequence shown here is derived from an EMBL/GenBank/DDBJ whole genome shotgun (WGS) entry which is preliminary data.</text>
</comment>
<dbReference type="GO" id="GO:0016567">
    <property type="term" value="P:protein ubiquitination"/>
    <property type="evidence" value="ECO:0007669"/>
    <property type="project" value="TreeGrafter"/>
</dbReference>
<dbReference type="InterPro" id="IPR019734">
    <property type="entry name" value="TPR_rpt"/>
</dbReference>
<feature type="repeat" description="TPR" evidence="2">
    <location>
        <begin position="509"/>
        <end position="542"/>
    </location>
</feature>
<dbReference type="Pfam" id="PF13181">
    <property type="entry name" value="TPR_8"/>
    <property type="match status" value="1"/>
</dbReference>
<keyword evidence="5" id="KW-1185">Reference proteome</keyword>
<proteinExistence type="predicted"/>
<evidence type="ECO:0000313" key="4">
    <source>
        <dbReference type="EMBL" id="KAJ3130325.1"/>
    </source>
</evidence>
<reference evidence="4" key="1">
    <citation type="submission" date="2020-05" db="EMBL/GenBank/DDBJ databases">
        <title>Phylogenomic resolution of chytrid fungi.</title>
        <authorList>
            <person name="Stajich J.E."/>
            <person name="Amses K."/>
            <person name="Simmons R."/>
            <person name="Seto K."/>
            <person name="Myers J."/>
            <person name="Bonds A."/>
            <person name="Quandt C.A."/>
            <person name="Barry K."/>
            <person name="Liu P."/>
            <person name="Grigoriev I."/>
            <person name="Longcore J.E."/>
            <person name="James T.Y."/>
        </authorList>
    </citation>
    <scope>NUCLEOTIDE SEQUENCE</scope>
    <source>
        <strain evidence="4">JEL0513</strain>
    </source>
</reference>
<dbReference type="Pfam" id="PF13432">
    <property type="entry name" value="TPR_16"/>
    <property type="match status" value="1"/>
</dbReference>
<evidence type="ECO:0000256" key="2">
    <source>
        <dbReference type="PROSITE-ProRule" id="PRU00339"/>
    </source>
</evidence>
<evidence type="ECO:0000256" key="1">
    <source>
        <dbReference type="ARBA" id="ARBA00022803"/>
    </source>
</evidence>
<dbReference type="AlphaFoldDB" id="A0AAD5T5B5"/>
<dbReference type="GO" id="GO:0051301">
    <property type="term" value="P:cell division"/>
    <property type="evidence" value="ECO:0007669"/>
    <property type="project" value="TreeGrafter"/>
</dbReference>
<dbReference type="PANTHER" id="PTHR12558:SF36">
    <property type="entry name" value="ANAPHASE-PROMOTING COMPLEX SUBUNIT 7"/>
    <property type="match status" value="1"/>
</dbReference>
<feature type="region of interest" description="Disordered" evidence="3">
    <location>
        <begin position="560"/>
        <end position="588"/>
    </location>
</feature>
<protein>
    <submittedName>
        <fullName evidence="4">Anaphase-promoting complex subunit 7</fullName>
    </submittedName>
</protein>
<keyword evidence="1 2" id="KW-0802">TPR repeat</keyword>
<accession>A0AAD5T5B5</accession>
<dbReference type="PANTHER" id="PTHR12558">
    <property type="entry name" value="CELL DIVISION CYCLE 16,23,27"/>
    <property type="match status" value="1"/>
</dbReference>
<evidence type="ECO:0000256" key="3">
    <source>
        <dbReference type="SAM" id="MobiDB-lite"/>
    </source>
</evidence>
<dbReference type="SUPFAM" id="SSF48452">
    <property type="entry name" value="TPR-like"/>
    <property type="match status" value="1"/>
</dbReference>
<dbReference type="Proteomes" id="UP001211907">
    <property type="component" value="Unassembled WGS sequence"/>
</dbReference>
<dbReference type="InterPro" id="IPR011990">
    <property type="entry name" value="TPR-like_helical_dom_sf"/>
</dbReference>
<dbReference type="EMBL" id="JADGJH010000389">
    <property type="protein sequence ID" value="KAJ3130325.1"/>
    <property type="molecule type" value="Genomic_DNA"/>
</dbReference>
<gene>
    <name evidence="4" type="primary">APC7</name>
    <name evidence="4" type="ORF">HK100_008098</name>
</gene>
<dbReference type="SMART" id="SM00028">
    <property type="entry name" value="TPR"/>
    <property type="match status" value="4"/>
</dbReference>
<organism evidence="4 5">
    <name type="scientific">Physocladia obscura</name>
    <dbReference type="NCBI Taxonomy" id="109957"/>
    <lineage>
        <taxon>Eukaryota</taxon>
        <taxon>Fungi</taxon>
        <taxon>Fungi incertae sedis</taxon>
        <taxon>Chytridiomycota</taxon>
        <taxon>Chytridiomycota incertae sedis</taxon>
        <taxon>Chytridiomycetes</taxon>
        <taxon>Chytridiales</taxon>
        <taxon>Chytriomycetaceae</taxon>
        <taxon>Physocladia</taxon>
    </lineage>
</organism>
<dbReference type="GO" id="GO:0045842">
    <property type="term" value="P:positive regulation of mitotic metaphase/anaphase transition"/>
    <property type="evidence" value="ECO:0007669"/>
    <property type="project" value="TreeGrafter"/>
</dbReference>
<evidence type="ECO:0000313" key="5">
    <source>
        <dbReference type="Proteomes" id="UP001211907"/>
    </source>
</evidence>
<name>A0AAD5T5B5_9FUNG</name>